<organism evidence="1 2">
    <name type="scientific">Schizopora paradoxa</name>
    <dbReference type="NCBI Taxonomy" id="27342"/>
    <lineage>
        <taxon>Eukaryota</taxon>
        <taxon>Fungi</taxon>
        <taxon>Dikarya</taxon>
        <taxon>Basidiomycota</taxon>
        <taxon>Agaricomycotina</taxon>
        <taxon>Agaricomycetes</taxon>
        <taxon>Hymenochaetales</taxon>
        <taxon>Schizoporaceae</taxon>
        <taxon>Schizopora</taxon>
    </lineage>
</organism>
<gene>
    <name evidence="1" type="ORF">SCHPADRAFT_944313</name>
</gene>
<dbReference type="InParanoid" id="A0A0H2RUX5"/>
<evidence type="ECO:0000313" key="2">
    <source>
        <dbReference type="Proteomes" id="UP000053477"/>
    </source>
</evidence>
<proteinExistence type="predicted"/>
<keyword evidence="2" id="KW-1185">Reference proteome</keyword>
<dbReference type="Proteomes" id="UP000053477">
    <property type="component" value="Unassembled WGS sequence"/>
</dbReference>
<protein>
    <submittedName>
        <fullName evidence="1">Uncharacterized protein</fullName>
    </submittedName>
</protein>
<accession>A0A0H2RUX5</accession>
<name>A0A0H2RUX5_9AGAM</name>
<dbReference type="EMBL" id="KQ086085">
    <property type="protein sequence ID" value="KLO08596.1"/>
    <property type="molecule type" value="Genomic_DNA"/>
</dbReference>
<evidence type="ECO:0000313" key="1">
    <source>
        <dbReference type="EMBL" id="KLO08596.1"/>
    </source>
</evidence>
<reference evidence="1 2" key="1">
    <citation type="submission" date="2015-04" db="EMBL/GenBank/DDBJ databases">
        <title>Complete genome sequence of Schizopora paradoxa KUC8140, a cosmopolitan wood degrader in East Asia.</title>
        <authorList>
            <consortium name="DOE Joint Genome Institute"/>
            <person name="Min B."/>
            <person name="Park H."/>
            <person name="Jang Y."/>
            <person name="Kim J.-J."/>
            <person name="Kim K.H."/>
            <person name="Pangilinan J."/>
            <person name="Lipzen A."/>
            <person name="Riley R."/>
            <person name="Grigoriev I.V."/>
            <person name="Spatafora J.W."/>
            <person name="Choi I.-G."/>
        </authorList>
    </citation>
    <scope>NUCLEOTIDE SEQUENCE [LARGE SCALE GENOMIC DNA]</scope>
    <source>
        <strain evidence="1 2">KUC8140</strain>
    </source>
</reference>
<sequence length="119" mass="13480">MSVSRRMSRSYNAMNRLLSFFPAFLIDPSNSFVSLPERNEIAARGWQIVVVRRSVSKLEMVCAFSHDSGGAVDELGERDGVRWESGRSSRRNPKEIVLGYRVALILMLEVMDSVIQMLV</sequence>
<dbReference type="AlphaFoldDB" id="A0A0H2RUX5"/>